<dbReference type="InterPro" id="IPR011011">
    <property type="entry name" value="Znf_FYVE_PHD"/>
</dbReference>
<feature type="region of interest" description="Disordered" evidence="5">
    <location>
        <begin position="245"/>
        <end position="290"/>
    </location>
</feature>
<dbReference type="SMART" id="SM00064">
    <property type="entry name" value="FYVE"/>
    <property type="match status" value="1"/>
</dbReference>
<dbReference type="Pfam" id="PF04366">
    <property type="entry name" value="Ysc84"/>
    <property type="match status" value="1"/>
</dbReference>
<dbReference type="CDD" id="cd00065">
    <property type="entry name" value="FYVE_like_SF"/>
    <property type="match status" value="1"/>
</dbReference>
<dbReference type="PANTHER" id="PTHR15629:SF2">
    <property type="entry name" value="SH3 DOMAIN-CONTAINING YSC84-LIKE PROTEIN 1"/>
    <property type="match status" value="1"/>
</dbReference>
<evidence type="ECO:0000313" key="8">
    <source>
        <dbReference type="Proteomes" id="UP001162060"/>
    </source>
</evidence>
<evidence type="ECO:0000256" key="1">
    <source>
        <dbReference type="ARBA" id="ARBA00022723"/>
    </source>
</evidence>
<accession>A0AAV1UVC1</accession>
<evidence type="ECO:0000256" key="3">
    <source>
        <dbReference type="ARBA" id="ARBA00022833"/>
    </source>
</evidence>
<dbReference type="InterPro" id="IPR057634">
    <property type="entry name" value="PAH_ZNF598/HEL2"/>
</dbReference>
<dbReference type="InterPro" id="IPR017455">
    <property type="entry name" value="Znf_FYVE-rel"/>
</dbReference>
<evidence type="ECO:0000259" key="6">
    <source>
        <dbReference type="PROSITE" id="PS50178"/>
    </source>
</evidence>
<evidence type="ECO:0000256" key="4">
    <source>
        <dbReference type="PROSITE-ProRule" id="PRU00091"/>
    </source>
</evidence>
<keyword evidence="1" id="KW-0479">Metal-binding</keyword>
<dbReference type="InterPro" id="IPR007461">
    <property type="entry name" value="Ysc84_actin-binding"/>
</dbReference>
<dbReference type="SUPFAM" id="SSF57903">
    <property type="entry name" value="FYVE/PHD zinc finger"/>
    <property type="match status" value="1"/>
</dbReference>
<feature type="domain" description="FYVE-type" evidence="6">
    <location>
        <begin position="304"/>
        <end position="373"/>
    </location>
</feature>
<evidence type="ECO:0000256" key="5">
    <source>
        <dbReference type="SAM" id="MobiDB-lite"/>
    </source>
</evidence>
<feature type="compositionally biased region" description="Low complexity" evidence="5">
    <location>
        <begin position="107"/>
        <end position="122"/>
    </location>
</feature>
<gene>
    <name evidence="7" type="ORF">PM001_LOCUS22807</name>
</gene>
<evidence type="ECO:0000256" key="2">
    <source>
        <dbReference type="ARBA" id="ARBA00022771"/>
    </source>
</evidence>
<dbReference type="InterPro" id="IPR000306">
    <property type="entry name" value="Znf_FYVE"/>
</dbReference>
<dbReference type="AlphaFoldDB" id="A0AAV1UVC1"/>
<dbReference type="InterPro" id="IPR051702">
    <property type="entry name" value="SH3_domain_YSC84-like"/>
</dbReference>
<organism evidence="7 8">
    <name type="scientific">Peronospora matthiolae</name>
    <dbReference type="NCBI Taxonomy" id="2874970"/>
    <lineage>
        <taxon>Eukaryota</taxon>
        <taxon>Sar</taxon>
        <taxon>Stramenopiles</taxon>
        <taxon>Oomycota</taxon>
        <taxon>Peronosporomycetes</taxon>
        <taxon>Peronosporales</taxon>
        <taxon>Peronosporaceae</taxon>
        <taxon>Peronospora</taxon>
    </lineage>
</organism>
<comment type="caution">
    <text evidence="7">The sequence shown here is derived from an EMBL/GenBank/DDBJ whole genome shotgun (WGS) entry which is preliminary data.</text>
</comment>
<dbReference type="Pfam" id="PF23202">
    <property type="entry name" value="PAH_ZNF598"/>
    <property type="match status" value="1"/>
</dbReference>
<dbReference type="Proteomes" id="UP001162060">
    <property type="component" value="Unassembled WGS sequence"/>
</dbReference>
<proteinExistence type="predicted"/>
<feature type="compositionally biased region" description="Low complexity" evidence="5">
    <location>
        <begin position="250"/>
        <end position="262"/>
    </location>
</feature>
<keyword evidence="2 4" id="KW-0863">Zinc-finger</keyword>
<keyword evidence="3" id="KW-0862">Zinc</keyword>
<dbReference type="PROSITE" id="PS50178">
    <property type="entry name" value="ZF_FYVE"/>
    <property type="match status" value="1"/>
</dbReference>
<protein>
    <recommendedName>
        <fullName evidence="6">FYVE-type domain-containing protein</fullName>
    </recommendedName>
</protein>
<dbReference type="InterPro" id="IPR013083">
    <property type="entry name" value="Znf_RING/FYVE/PHD"/>
</dbReference>
<dbReference type="CDD" id="cd11526">
    <property type="entry name" value="SYLF_FYVE"/>
    <property type="match status" value="1"/>
</dbReference>
<reference evidence="7" key="1">
    <citation type="submission" date="2024-01" db="EMBL/GenBank/DDBJ databases">
        <authorList>
            <person name="Webb A."/>
        </authorList>
    </citation>
    <scope>NUCLEOTIDE SEQUENCE</scope>
    <source>
        <strain evidence="7">Pm1</strain>
    </source>
</reference>
<dbReference type="EMBL" id="CAKLBY020000227">
    <property type="protein sequence ID" value="CAK7937657.1"/>
    <property type="molecule type" value="Genomic_DNA"/>
</dbReference>
<dbReference type="PANTHER" id="PTHR15629">
    <property type="entry name" value="SH3YL1 PROTEIN"/>
    <property type="match status" value="1"/>
</dbReference>
<feature type="compositionally biased region" description="Polar residues" evidence="5">
    <location>
        <begin position="271"/>
        <end position="288"/>
    </location>
</feature>
<dbReference type="GO" id="GO:0035091">
    <property type="term" value="F:phosphatidylinositol binding"/>
    <property type="evidence" value="ECO:0007669"/>
    <property type="project" value="TreeGrafter"/>
</dbReference>
<dbReference type="GO" id="GO:0008270">
    <property type="term" value="F:zinc ion binding"/>
    <property type="evidence" value="ECO:0007669"/>
    <property type="project" value="UniProtKB-KW"/>
</dbReference>
<evidence type="ECO:0000313" key="7">
    <source>
        <dbReference type="EMBL" id="CAK7937657.1"/>
    </source>
</evidence>
<sequence>MPPVCTNCGASSTTTRSKFCSECGQRFIPTTTATTTTFDSSSSFSSSLPNDIAPLGASAFRTPSSALGSHAYQHTPASTSHNHTLPLVAPPLSFATVDASPLPSNGKSLSPSSALRNSSKPSGNVRNTVRFASTSSSSTESFAPCDVVPPAATGADALQLYEQCVQTIRAAKGGLNDRGVKEFKHNCRQFGLKEITVERFYASIVAELGPQGTSAFVPTLARLVPDDERRKELVEFNAVQQRQGLDESRSSSFTTKSNSRSSSFRDRSSSAGQRPSQTLVQRNSSMTESDAGVLTKKGLLNNRYADHPNCDVCSVHFDVTKRRHQCRLCGQYICSACSPVRLLVPPGREIEGAKKYDASIPQRVCIQCAPQLHPLQDELVAMYAQSQTDNAHEARSRLHIPFTNSLNKECCNAADVIGNFFRNEWGSSADRAIPVAFLQKAHGLAVMTVVKAGFLVSGTIGTGLVVAKLPDGSWSAPSAIGTFGLSGGFEIGGELIEVMIILGSEGAVKVFHKPQVSLGAGLDLAVGPFGRSAQAAAAASSSGLNANYSYSHSKGLYAGISLQGAIVAARTDMNRKFYGRDLQPSELLSGYVEQPAAARPLYEAIDNAMRGIANHKEEQQRRSEVMGACRLCNCPMYQAHTTQVWNKKCKSCKHAH</sequence>
<dbReference type="Pfam" id="PF01363">
    <property type="entry name" value="FYVE"/>
    <property type="match status" value="1"/>
</dbReference>
<name>A0AAV1UVC1_9STRA</name>
<feature type="region of interest" description="Disordered" evidence="5">
    <location>
        <begin position="103"/>
        <end position="127"/>
    </location>
</feature>
<dbReference type="Gene3D" id="3.30.40.10">
    <property type="entry name" value="Zinc/RING finger domain, C3HC4 (zinc finger)"/>
    <property type="match status" value="1"/>
</dbReference>